<organism evidence="2 3">
    <name type="scientific">Vigna unguiculata</name>
    <name type="common">Cowpea</name>
    <dbReference type="NCBI Taxonomy" id="3917"/>
    <lineage>
        <taxon>Eukaryota</taxon>
        <taxon>Viridiplantae</taxon>
        <taxon>Streptophyta</taxon>
        <taxon>Embryophyta</taxon>
        <taxon>Tracheophyta</taxon>
        <taxon>Spermatophyta</taxon>
        <taxon>Magnoliopsida</taxon>
        <taxon>eudicotyledons</taxon>
        <taxon>Gunneridae</taxon>
        <taxon>Pentapetalae</taxon>
        <taxon>rosids</taxon>
        <taxon>fabids</taxon>
        <taxon>Fabales</taxon>
        <taxon>Fabaceae</taxon>
        <taxon>Papilionoideae</taxon>
        <taxon>50 kb inversion clade</taxon>
        <taxon>NPAAA clade</taxon>
        <taxon>indigoferoid/millettioid clade</taxon>
        <taxon>Phaseoleae</taxon>
        <taxon>Vigna</taxon>
    </lineage>
</organism>
<accession>A0A4D6NNM1</accession>
<gene>
    <name evidence="2" type="ORF">DEO72_LG11g1944</name>
</gene>
<reference evidence="2 3" key="1">
    <citation type="submission" date="2019-04" db="EMBL/GenBank/DDBJ databases">
        <title>An improved genome assembly and genetic linkage map for asparagus bean, Vigna unguiculata ssp. sesquipedialis.</title>
        <authorList>
            <person name="Xia Q."/>
            <person name="Zhang R."/>
            <person name="Dong Y."/>
        </authorList>
    </citation>
    <scope>NUCLEOTIDE SEQUENCE [LARGE SCALE GENOMIC DNA]</scope>
    <source>
        <tissue evidence="2">Leaf</tissue>
    </source>
</reference>
<evidence type="ECO:0000313" key="3">
    <source>
        <dbReference type="Proteomes" id="UP000501690"/>
    </source>
</evidence>
<feature type="region of interest" description="Disordered" evidence="1">
    <location>
        <begin position="1"/>
        <end position="20"/>
    </location>
</feature>
<dbReference type="AlphaFoldDB" id="A0A4D6NNM1"/>
<feature type="region of interest" description="Disordered" evidence="1">
    <location>
        <begin position="56"/>
        <end position="92"/>
    </location>
</feature>
<keyword evidence="3" id="KW-1185">Reference proteome</keyword>
<name>A0A4D6NNM1_VIGUN</name>
<dbReference type="Proteomes" id="UP000501690">
    <property type="component" value="Linkage Group LG11"/>
</dbReference>
<evidence type="ECO:0000256" key="1">
    <source>
        <dbReference type="SAM" id="MobiDB-lite"/>
    </source>
</evidence>
<evidence type="ECO:0000313" key="2">
    <source>
        <dbReference type="EMBL" id="QCE14938.1"/>
    </source>
</evidence>
<protein>
    <submittedName>
        <fullName evidence="2">Uncharacterized protein</fullName>
    </submittedName>
</protein>
<dbReference type="EMBL" id="CP039355">
    <property type="protein sequence ID" value="QCE14938.1"/>
    <property type="molecule type" value="Genomic_DNA"/>
</dbReference>
<proteinExistence type="predicted"/>
<sequence>MSEPQRILGGNSSQGRESSIVRWKIHHTSSGRLSSSGELSLVRILGGEYLNYKMKATGKGKRKTPNDKAAMNENKQMLTKANRSRSKERVAV</sequence>